<dbReference type="EMBL" id="GEBQ01016622">
    <property type="protein sequence ID" value="JAT23355.1"/>
    <property type="molecule type" value="Transcribed_RNA"/>
</dbReference>
<sequence length="105" mass="11592">TVTSCLSTRRAATYHETRASPTQSPTVAHTSLPGEAECSNRHRSNSKHVQFGENHENLHVHWKQSHLAPDVNNRDSGKSLVVDTEPLLLPASPTTPNNGQFFQPK</sequence>
<evidence type="ECO:0000256" key="1">
    <source>
        <dbReference type="SAM" id="MobiDB-lite"/>
    </source>
</evidence>
<feature type="non-terminal residue" evidence="2">
    <location>
        <position position="1"/>
    </location>
</feature>
<evidence type="ECO:0000313" key="2">
    <source>
        <dbReference type="EMBL" id="JAT23355.1"/>
    </source>
</evidence>
<feature type="region of interest" description="Disordered" evidence="1">
    <location>
        <begin position="65"/>
        <end position="105"/>
    </location>
</feature>
<proteinExistence type="predicted"/>
<feature type="non-terminal residue" evidence="2">
    <location>
        <position position="105"/>
    </location>
</feature>
<dbReference type="AlphaFoldDB" id="A0A1B6LI30"/>
<gene>
    <name evidence="2" type="ORF">g.55193</name>
</gene>
<organism evidence="2">
    <name type="scientific">Graphocephala atropunctata</name>
    <dbReference type="NCBI Taxonomy" id="36148"/>
    <lineage>
        <taxon>Eukaryota</taxon>
        <taxon>Metazoa</taxon>
        <taxon>Ecdysozoa</taxon>
        <taxon>Arthropoda</taxon>
        <taxon>Hexapoda</taxon>
        <taxon>Insecta</taxon>
        <taxon>Pterygota</taxon>
        <taxon>Neoptera</taxon>
        <taxon>Paraneoptera</taxon>
        <taxon>Hemiptera</taxon>
        <taxon>Auchenorrhyncha</taxon>
        <taxon>Membracoidea</taxon>
        <taxon>Cicadellidae</taxon>
        <taxon>Cicadellinae</taxon>
        <taxon>Cicadellini</taxon>
        <taxon>Graphocephala</taxon>
    </lineage>
</organism>
<feature type="compositionally biased region" description="Polar residues" evidence="1">
    <location>
        <begin position="92"/>
        <end position="105"/>
    </location>
</feature>
<feature type="compositionally biased region" description="Polar residues" evidence="1">
    <location>
        <begin position="19"/>
        <end position="29"/>
    </location>
</feature>
<protein>
    <submittedName>
        <fullName evidence="2">Uncharacterized protein</fullName>
    </submittedName>
</protein>
<name>A0A1B6LI30_9HEMI</name>
<reference evidence="2" key="1">
    <citation type="submission" date="2015-11" db="EMBL/GenBank/DDBJ databases">
        <title>De novo transcriptome assembly of four potential Pierce s Disease insect vectors from Arizona vineyards.</title>
        <authorList>
            <person name="Tassone E.E."/>
        </authorList>
    </citation>
    <scope>NUCLEOTIDE SEQUENCE</scope>
</reference>
<accession>A0A1B6LI30</accession>
<feature type="region of interest" description="Disordered" evidence="1">
    <location>
        <begin position="1"/>
        <end position="49"/>
    </location>
</feature>